<feature type="domain" description="SIS" evidence="5">
    <location>
        <begin position="132"/>
        <end position="272"/>
    </location>
</feature>
<dbReference type="PROSITE" id="PS51071">
    <property type="entry name" value="HTH_RPIR"/>
    <property type="match status" value="1"/>
</dbReference>
<keyword evidence="1" id="KW-0805">Transcription regulation</keyword>
<evidence type="ECO:0000259" key="4">
    <source>
        <dbReference type="PROSITE" id="PS51071"/>
    </source>
</evidence>
<evidence type="ECO:0000256" key="3">
    <source>
        <dbReference type="ARBA" id="ARBA00023163"/>
    </source>
</evidence>
<evidence type="ECO:0000313" key="7">
    <source>
        <dbReference type="Proteomes" id="UP000466104"/>
    </source>
</evidence>
<dbReference type="InterPro" id="IPR035472">
    <property type="entry name" value="RpiR-like_SIS"/>
</dbReference>
<evidence type="ECO:0000256" key="2">
    <source>
        <dbReference type="ARBA" id="ARBA00023125"/>
    </source>
</evidence>
<sequence>MFHMNDSLLPRIDMARMTMRPAEAQVAAVVLAEPDWTLAASTSQLAEAAGVSPASVVRFCRSLGMSGYRELRTELARDLSLRNLELERSSVAEGTITLDDSLTQMITKIAFHEARTIENTARAVNTDELEAVASAISVAPRTALFGVGSSGLVASDLSEKLERIGLICQHHQDTHMQLVHAALCTRTCVALGISFSGNTQEVVEALTVAREHGALTVAMTGLPDSPVGRLADHVLVTSARETPIRAGAMSSRMSQLAVVDFLFARVAQLCMDDLENILTSTRTAVSTHRKPLT</sequence>
<comment type="caution">
    <text evidence="6">The sequence shown here is derived from an EMBL/GenBank/DDBJ whole genome shotgun (WGS) entry which is preliminary data.</text>
</comment>
<keyword evidence="2" id="KW-0238">DNA-binding</keyword>
<dbReference type="InterPro" id="IPR001347">
    <property type="entry name" value="SIS_dom"/>
</dbReference>
<dbReference type="SUPFAM" id="SSF46689">
    <property type="entry name" value="Homeodomain-like"/>
    <property type="match status" value="1"/>
</dbReference>
<accession>A0A7K0J6C6</accession>
<dbReference type="GO" id="GO:0097367">
    <property type="term" value="F:carbohydrate derivative binding"/>
    <property type="evidence" value="ECO:0007669"/>
    <property type="project" value="InterPro"/>
</dbReference>
<dbReference type="PROSITE" id="PS51464">
    <property type="entry name" value="SIS"/>
    <property type="match status" value="1"/>
</dbReference>
<dbReference type="AlphaFoldDB" id="A0A7K0J6C6"/>
<dbReference type="Pfam" id="PF01418">
    <property type="entry name" value="HTH_6"/>
    <property type="match status" value="1"/>
</dbReference>
<dbReference type="PANTHER" id="PTHR30514:SF1">
    <property type="entry name" value="HTH-TYPE TRANSCRIPTIONAL REGULATOR HEXR-RELATED"/>
    <property type="match status" value="1"/>
</dbReference>
<evidence type="ECO:0000313" key="6">
    <source>
        <dbReference type="EMBL" id="MSS45515.1"/>
    </source>
</evidence>
<dbReference type="GO" id="GO:0003700">
    <property type="term" value="F:DNA-binding transcription factor activity"/>
    <property type="evidence" value="ECO:0007669"/>
    <property type="project" value="InterPro"/>
</dbReference>
<dbReference type="Gene3D" id="1.10.10.10">
    <property type="entry name" value="Winged helix-like DNA-binding domain superfamily/Winged helix DNA-binding domain"/>
    <property type="match status" value="1"/>
</dbReference>
<dbReference type="Gene3D" id="3.40.50.10490">
    <property type="entry name" value="Glucose-6-phosphate isomerase like protein, domain 1"/>
    <property type="match status" value="1"/>
</dbReference>
<keyword evidence="7" id="KW-1185">Reference proteome</keyword>
<dbReference type="InterPro" id="IPR009057">
    <property type="entry name" value="Homeodomain-like_sf"/>
</dbReference>
<dbReference type="InterPro" id="IPR036388">
    <property type="entry name" value="WH-like_DNA-bd_sf"/>
</dbReference>
<dbReference type="PANTHER" id="PTHR30514">
    <property type="entry name" value="GLUCOKINASE"/>
    <property type="match status" value="1"/>
</dbReference>
<dbReference type="InterPro" id="IPR000281">
    <property type="entry name" value="HTH_RpiR"/>
</dbReference>
<proteinExistence type="predicted"/>
<dbReference type="RefSeq" id="WP_154562738.1">
    <property type="nucleotide sequence ID" value="NZ_VUMG01000002.1"/>
</dbReference>
<evidence type="ECO:0000259" key="5">
    <source>
        <dbReference type="PROSITE" id="PS51464"/>
    </source>
</evidence>
<name>A0A7K0J6C6_9ACTN</name>
<dbReference type="InterPro" id="IPR046348">
    <property type="entry name" value="SIS_dom_sf"/>
</dbReference>
<protein>
    <submittedName>
        <fullName evidence="6">MurR/RpiR family transcriptional regulator</fullName>
    </submittedName>
</protein>
<gene>
    <name evidence="6" type="ORF">FYJ43_05555</name>
</gene>
<dbReference type="Proteomes" id="UP000466104">
    <property type="component" value="Unassembled WGS sequence"/>
</dbReference>
<dbReference type="InterPro" id="IPR047640">
    <property type="entry name" value="RpiR-like"/>
</dbReference>
<organism evidence="6 7">
    <name type="scientific">Cutibacterium porci</name>
    <dbReference type="NCBI Taxonomy" id="2605781"/>
    <lineage>
        <taxon>Bacteria</taxon>
        <taxon>Bacillati</taxon>
        <taxon>Actinomycetota</taxon>
        <taxon>Actinomycetes</taxon>
        <taxon>Propionibacteriales</taxon>
        <taxon>Propionibacteriaceae</taxon>
        <taxon>Cutibacterium</taxon>
    </lineage>
</organism>
<dbReference type="SUPFAM" id="SSF53697">
    <property type="entry name" value="SIS domain"/>
    <property type="match status" value="1"/>
</dbReference>
<evidence type="ECO:0000256" key="1">
    <source>
        <dbReference type="ARBA" id="ARBA00023015"/>
    </source>
</evidence>
<dbReference type="CDD" id="cd05013">
    <property type="entry name" value="SIS_RpiR"/>
    <property type="match status" value="1"/>
</dbReference>
<reference evidence="6 7" key="1">
    <citation type="submission" date="2019-08" db="EMBL/GenBank/DDBJ databases">
        <title>In-depth cultivation of the pig gut microbiome towards novel bacterial diversity and tailored functional studies.</title>
        <authorList>
            <person name="Wylensek D."/>
            <person name="Hitch T.C.A."/>
            <person name="Clavel T."/>
        </authorList>
    </citation>
    <scope>NUCLEOTIDE SEQUENCE [LARGE SCALE GENOMIC DNA]</scope>
    <source>
        <strain evidence="6 7">WCA-380-WT-3A</strain>
    </source>
</reference>
<dbReference type="GO" id="GO:0003677">
    <property type="term" value="F:DNA binding"/>
    <property type="evidence" value="ECO:0007669"/>
    <property type="project" value="UniProtKB-KW"/>
</dbReference>
<keyword evidence="3" id="KW-0804">Transcription</keyword>
<dbReference type="Pfam" id="PF01380">
    <property type="entry name" value="SIS"/>
    <property type="match status" value="1"/>
</dbReference>
<dbReference type="EMBL" id="VUMG01000002">
    <property type="protein sequence ID" value="MSS45515.1"/>
    <property type="molecule type" value="Genomic_DNA"/>
</dbReference>
<dbReference type="GO" id="GO:1901135">
    <property type="term" value="P:carbohydrate derivative metabolic process"/>
    <property type="evidence" value="ECO:0007669"/>
    <property type="project" value="InterPro"/>
</dbReference>
<feature type="domain" description="HTH rpiR-type" evidence="4">
    <location>
        <begin position="6"/>
        <end position="82"/>
    </location>
</feature>